<dbReference type="Proteomes" id="UP001139011">
    <property type="component" value="Unassembled WGS sequence"/>
</dbReference>
<accession>A0A9X2BD52</accession>
<dbReference type="EMBL" id="JAIWJX010000002">
    <property type="protein sequence ID" value="MCK6257276.1"/>
    <property type="molecule type" value="Genomic_DNA"/>
</dbReference>
<evidence type="ECO:0000313" key="2">
    <source>
        <dbReference type="Proteomes" id="UP001139011"/>
    </source>
</evidence>
<dbReference type="AlphaFoldDB" id="A0A9X2BD52"/>
<evidence type="ECO:0000313" key="1">
    <source>
        <dbReference type="EMBL" id="MCK6257276.1"/>
    </source>
</evidence>
<organism evidence="1 2">
    <name type="scientific">Fictibacillus marinisediminis</name>
    <dbReference type="NCBI Taxonomy" id="2878389"/>
    <lineage>
        <taxon>Bacteria</taxon>
        <taxon>Bacillati</taxon>
        <taxon>Bacillota</taxon>
        <taxon>Bacilli</taxon>
        <taxon>Bacillales</taxon>
        <taxon>Fictibacillaceae</taxon>
        <taxon>Fictibacillus</taxon>
    </lineage>
</organism>
<proteinExistence type="predicted"/>
<dbReference type="RefSeq" id="WP_248252792.1">
    <property type="nucleotide sequence ID" value="NZ_JAIWJX010000002.1"/>
</dbReference>
<comment type="caution">
    <text evidence="1">The sequence shown here is derived from an EMBL/GenBank/DDBJ whole genome shotgun (WGS) entry which is preliminary data.</text>
</comment>
<gene>
    <name evidence="1" type="ORF">LCY76_11780</name>
</gene>
<dbReference type="InterPro" id="IPR019268">
    <property type="entry name" value="DUF2278"/>
</dbReference>
<dbReference type="Pfam" id="PF10042">
    <property type="entry name" value="DUF2278"/>
    <property type="match status" value="1"/>
</dbReference>
<sequence length="231" mass="26428">MAVKNYGLLKGTVIESRMERDLDTPHYQIHAVDENSVHYRIAVNVMSSSENSEVLYLVNENFNSSLTEKLTQLPETYLPLGNENRELAIDYIRDGLFDPSLMKPLPSDATGPDNDLNDILDHYIQKAISEKAFIYIYGSKFGPESQPDKVFGFQPTNGMHNIHMNQGNEDKQNQRDWAGDNGTWHDGALFLQFENQWTAIFLAFLSQSWCTDDRGYPTKMCQHDDKISNQI</sequence>
<protein>
    <submittedName>
        <fullName evidence="1">YukJ family protein</fullName>
    </submittedName>
</protein>
<reference evidence="1" key="1">
    <citation type="submission" date="2021-09" db="EMBL/GenBank/DDBJ databases">
        <title>Genome analysis of Fictibacillus sp. KIGAM418 isolated from marine sediment.</title>
        <authorList>
            <person name="Seo M.-J."/>
            <person name="Cho E.-S."/>
            <person name="Hwang C.Y."/>
        </authorList>
    </citation>
    <scope>NUCLEOTIDE SEQUENCE</scope>
    <source>
        <strain evidence="1">KIGAM418</strain>
    </source>
</reference>
<keyword evidence="2" id="KW-1185">Reference proteome</keyword>
<name>A0A9X2BD52_9BACL</name>